<feature type="transmembrane region" description="Helical" evidence="2">
    <location>
        <begin position="277"/>
        <end position="302"/>
    </location>
</feature>
<feature type="transmembrane region" description="Helical" evidence="2">
    <location>
        <begin position="238"/>
        <end position="256"/>
    </location>
</feature>
<reference evidence="3 4" key="1">
    <citation type="submission" date="2023-08" db="EMBL/GenBank/DDBJ databases">
        <authorList>
            <person name="Palmer J.M."/>
        </authorList>
    </citation>
    <scope>NUCLEOTIDE SEQUENCE [LARGE SCALE GENOMIC DNA]</scope>
    <source>
        <strain evidence="3 4">TWF481</strain>
    </source>
</reference>
<gene>
    <name evidence="3" type="primary">PHO84_1</name>
    <name evidence="3" type="ORF">TWF481_003215</name>
</gene>
<dbReference type="InterPro" id="IPR036259">
    <property type="entry name" value="MFS_trans_sf"/>
</dbReference>
<keyword evidence="2" id="KW-0812">Transmembrane</keyword>
<feature type="region of interest" description="Disordered" evidence="1">
    <location>
        <begin position="1"/>
        <end position="40"/>
    </location>
</feature>
<feature type="transmembrane region" description="Helical" evidence="2">
    <location>
        <begin position="524"/>
        <end position="548"/>
    </location>
</feature>
<keyword evidence="4" id="KW-1185">Reference proteome</keyword>
<feature type="transmembrane region" description="Helical" evidence="2">
    <location>
        <begin position="462"/>
        <end position="482"/>
    </location>
</feature>
<protein>
    <submittedName>
        <fullName evidence="3">Inorganic phosphate transporter pho84</fullName>
    </submittedName>
</protein>
<feature type="region of interest" description="Disordered" evidence="1">
    <location>
        <begin position="617"/>
        <end position="639"/>
    </location>
</feature>
<accession>A0AAV9VPR0</accession>
<feature type="transmembrane region" description="Helical" evidence="2">
    <location>
        <begin position="177"/>
        <end position="200"/>
    </location>
</feature>
<organism evidence="3 4">
    <name type="scientific">Arthrobotrys musiformis</name>
    <dbReference type="NCBI Taxonomy" id="47236"/>
    <lineage>
        <taxon>Eukaryota</taxon>
        <taxon>Fungi</taxon>
        <taxon>Dikarya</taxon>
        <taxon>Ascomycota</taxon>
        <taxon>Pezizomycotina</taxon>
        <taxon>Orbiliomycetes</taxon>
        <taxon>Orbiliales</taxon>
        <taxon>Orbiliaceae</taxon>
        <taxon>Arthrobotrys</taxon>
    </lineage>
</organism>
<feature type="transmembrane region" description="Helical" evidence="2">
    <location>
        <begin position="425"/>
        <end position="450"/>
    </location>
</feature>
<name>A0AAV9VPR0_9PEZI</name>
<dbReference type="Gene3D" id="1.20.1250.20">
    <property type="entry name" value="MFS general substrate transporter like domains"/>
    <property type="match status" value="1"/>
</dbReference>
<comment type="caution">
    <text evidence="3">The sequence shown here is derived from an EMBL/GenBank/DDBJ whole genome shotgun (WGS) entry which is preliminary data.</text>
</comment>
<feature type="transmembrane region" description="Helical" evidence="2">
    <location>
        <begin position="130"/>
        <end position="157"/>
    </location>
</feature>
<evidence type="ECO:0000313" key="4">
    <source>
        <dbReference type="Proteomes" id="UP001370758"/>
    </source>
</evidence>
<feature type="transmembrane region" description="Helical" evidence="2">
    <location>
        <begin position="377"/>
        <end position="405"/>
    </location>
</feature>
<proteinExistence type="predicted"/>
<dbReference type="SUPFAM" id="SSF103473">
    <property type="entry name" value="MFS general substrate transporter"/>
    <property type="match status" value="1"/>
</dbReference>
<dbReference type="AlphaFoldDB" id="A0AAV9VPR0"/>
<evidence type="ECO:0000313" key="3">
    <source>
        <dbReference type="EMBL" id="KAK6495189.1"/>
    </source>
</evidence>
<dbReference type="Proteomes" id="UP001370758">
    <property type="component" value="Unassembled WGS sequence"/>
</dbReference>
<evidence type="ECO:0000256" key="2">
    <source>
        <dbReference type="SAM" id="Phobius"/>
    </source>
</evidence>
<feature type="region of interest" description="Disordered" evidence="1">
    <location>
        <begin position="77"/>
        <end position="102"/>
    </location>
</feature>
<feature type="transmembrane region" description="Helical" evidence="2">
    <location>
        <begin position="568"/>
        <end position="590"/>
    </location>
</feature>
<keyword evidence="2" id="KW-0472">Membrane</keyword>
<keyword evidence="2" id="KW-1133">Transmembrane helix</keyword>
<feature type="transmembrane region" description="Helical" evidence="2">
    <location>
        <begin position="322"/>
        <end position="341"/>
    </location>
</feature>
<sequence>MWPQGYLSKQLTPVPEESSSGGSGSTRRKPATDSPQRGNSIEMEVRALINHLVNMTSQIGPGGNTNENIAATFIARRGPRFTGDGNDERDRERGIAPEQPADRRVIVPSPENRTRADDIEDHKYKIYRNYVYMAASMCTAVEGYVIFLPALISIFFGMSRWPWGADTSNRIYEPFEFHSWASIALKLSVFLGMMIGSILTASLFRKYDDKSLALGFLVLMFFASLAMVLSGSGPGIDIFPVMVFWRTLVGIGIGGCRSINALTSSRISSVKWRGARLGYVFGNLALGYCSVILVTTSTLWFFKSKLQGSFTCDEKCKEIMDKAWRVISGVLLLSIFLAMMARWKASTMATHPGSTSRVICAFSPSFWNFLKAYSDPIYLYQLVYISVVQFIAWACFYGALMNLPFIIYEAGYMYPRTEATNVADYISRIIGGVAIPVVAGMGVGYIVLCNCVDRGCGGGRKLYLTIVNICLAITTICAASTWSKASMGARMGLLTAWFGMLVAGPLGCAYVFTAEMFPRGYRVWTFMIVEVVGCFGATIGIVTAQFILPIRSRNKQFYLHVEEDISGVALFLYVSFSVLVVAAIPVIGLIDTGRKEVGVIEGEVYGDWGTWDGRRLGPGQEPIEGPPDFYEGPPNMRRV</sequence>
<feature type="compositionally biased region" description="Basic and acidic residues" evidence="1">
    <location>
        <begin position="86"/>
        <end position="102"/>
    </location>
</feature>
<feature type="transmembrane region" description="Helical" evidence="2">
    <location>
        <begin position="212"/>
        <end position="232"/>
    </location>
</feature>
<feature type="transmembrane region" description="Helical" evidence="2">
    <location>
        <begin position="494"/>
        <end position="512"/>
    </location>
</feature>
<evidence type="ECO:0000256" key="1">
    <source>
        <dbReference type="SAM" id="MobiDB-lite"/>
    </source>
</evidence>
<dbReference type="EMBL" id="JAVHJL010000013">
    <property type="protein sequence ID" value="KAK6495189.1"/>
    <property type="molecule type" value="Genomic_DNA"/>
</dbReference>